<gene>
    <name evidence="2" type="ORF">PENTCL1PPCAC_420</name>
</gene>
<keyword evidence="1" id="KW-0812">Transmembrane</keyword>
<protein>
    <submittedName>
        <fullName evidence="2">Uncharacterized protein</fullName>
    </submittedName>
</protein>
<reference evidence="2" key="1">
    <citation type="submission" date="2023-10" db="EMBL/GenBank/DDBJ databases">
        <title>Genome assembly of Pristionchus species.</title>
        <authorList>
            <person name="Yoshida K."/>
            <person name="Sommer R.J."/>
        </authorList>
    </citation>
    <scope>NUCLEOTIDE SEQUENCE</scope>
    <source>
        <strain evidence="2">RS0144</strain>
    </source>
</reference>
<comment type="caution">
    <text evidence="2">The sequence shown here is derived from an EMBL/GenBank/DDBJ whole genome shotgun (WGS) entry which is preliminary data.</text>
</comment>
<feature type="transmembrane region" description="Helical" evidence="1">
    <location>
        <begin position="43"/>
        <end position="66"/>
    </location>
</feature>
<keyword evidence="1" id="KW-1133">Transmembrane helix</keyword>
<organism evidence="2 3">
    <name type="scientific">Pristionchus entomophagus</name>
    <dbReference type="NCBI Taxonomy" id="358040"/>
    <lineage>
        <taxon>Eukaryota</taxon>
        <taxon>Metazoa</taxon>
        <taxon>Ecdysozoa</taxon>
        <taxon>Nematoda</taxon>
        <taxon>Chromadorea</taxon>
        <taxon>Rhabditida</taxon>
        <taxon>Rhabditina</taxon>
        <taxon>Diplogasteromorpha</taxon>
        <taxon>Diplogasteroidea</taxon>
        <taxon>Neodiplogasteridae</taxon>
        <taxon>Pristionchus</taxon>
    </lineage>
</organism>
<dbReference type="Proteomes" id="UP001432027">
    <property type="component" value="Unassembled WGS sequence"/>
</dbReference>
<evidence type="ECO:0000256" key="1">
    <source>
        <dbReference type="SAM" id="Phobius"/>
    </source>
</evidence>
<evidence type="ECO:0000313" key="2">
    <source>
        <dbReference type="EMBL" id="GMS78245.1"/>
    </source>
</evidence>
<evidence type="ECO:0000313" key="3">
    <source>
        <dbReference type="Proteomes" id="UP001432027"/>
    </source>
</evidence>
<proteinExistence type="predicted"/>
<dbReference type="AlphaFoldDB" id="A0AAV5S759"/>
<dbReference type="EMBL" id="BTSX01000001">
    <property type="protein sequence ID" value="GMS78245.1"/>
    <property type="molecule type" value="Genomic_DNA"/>
</dbReference>
<name>A0AAV5S759_9BILA</name>
<sequence>MVAIQTYPGFHKASDPLDHVVFEEGHYDLEVVGKRKRGSVKSLIIILATVIVISALIGTVGGLLMADLDNEDNAKMETENRQLRWKGLSDDSEFFNDKFAYLGAPPMTRWSQVFERCNALAGRGWKTPRRHKERTYLDQDLDRLFGKQAFQEEAESTQDCISALKPKCENYWTFRL</sequence>
<keyword evidence="3" id="KW-1185">Reference proteome</keyword>
<keyword evidence="1" id="KW-0472">Membrane</keyword>
<accession>A0AAV5S759</accession>